<evidence type="ECO:0000256" key="1">
    <source>
        <dbReference type="SAM" id="Phobius"/>
    </source>
</evidence>
<comment type="caution">
    <text evidence="2">The sequence shown here is derived from an EMBL/GenBank/DDBJ whole genome shotgun (WGS) entry which is preliminary data.</text>
</comment>
<keyword evidence="1" id="KW-0812">Transmembrane</keyword>
<gene>
    <name evidence="2" type="ORF">I6N96_12750</name>
</gene>
<feature type="transmembrane region" description="Helical" evidence="1">
    <location>
        <begin position="21"/>
        <end position="41"/>
    </location>
</feature>
<proteinExistence type="predicted"/>
<protein>
    <submittedName>
        <fullName evidence="2">Uncharacterized protein</fullName>
    </submittedName>
</protein>
<name>A0ABS4CKY5_9ENTE</name>
<accession>A0ABS4CKY5</accession>
<keyword evidence="1" id="KW-1133">Transmembrane helix</keyword>
<feature type="transmembrane region" description="Helical" evidence="1">
    <location>
        <begin position="47"/>
        <end position="70"/>
    </location>
</feature>
<evidence type="ECO:0000313" key="2">
    <source>
        <dbReference type="EMBL" id="MBP1047143.1"/>
    </source>
</evidence>
<dbReference type="Proteomes" id="UP000673375">
    <property type="component" value="Unassembled WGS sequence"/>
</dbReference>
<dbReference type="RefSeq" id="WP_209557924.1">
    <property type="nucleotide sequence ID" value="NZ_JAEDXU010000006.1"/>
</dbReference>
<dbReference type="EMBL" id="JAEDXU010000006">
    <property type="protein sequence ID" value="MBP1047143.1"/>
    <property type="molecule type" value="Genomic_DNA"/>
</dbReference>
<evidence type="ECO:0000313" key="3">
    <source>
        <dbReference type="Proteomes" id="UP000673375"/>
    </source>
</evidence>
<organism evidence="2 3">
    <name type="scientific">Enterococcus larvae</name>
    <dbReference type="NCBI Taxonomy" id="2794352"/>
    <lineage>
        <taxon>Bacteria</taxon>
        <taxon>Bacillati</taxon>
        <taxon>Bacillota</taxon>
        <taxon>Bacilli</taxon>
        <taxon>Lactobacillales</taxon>
        <taxon>Enterococcaceae</taxon>
        <taxon>Enterococcus</taxon>
    </lineage>
</organism>
<keyword evidence="1" id="KW-0472">Membrane</keyword>
<reference evidence="2 3" key="1">
    <citation type="submission" date="2020-12" db="EMBL/GenBank/DDBJ databases">
        <title>Vagococcus allomyrinae sp. nov. and Enterococcus lavae sp. nov., isolated from the larvae of Allomyrina dichotoma.</title>
        <authorList>
            <person name="Lee S.D."/>
        </authorList>
    </citation>
    <scope>NUCLEOTIDE SEQUENCE [LARGE SCALE GENOMIC DNA]</scope>
    <source>
        <strain evidence="2 3">BWM-S5</strain>
    </source>
</reference>
<keyword evidence="3" id="KW-1185">Reference proteome</keyword>
<sequence length="81" mass="9346">MKILLVIKEKIINCDMSIFERLLKILVVCVVIGTCGIQILLSAAAIFFLLINDFIFASLYGLLVLTFEWFKYRALHKHKND</sequence>